<dbReference type="GO" id="GO:0050660">
    <property type="term" value="F:flavin adenine dinucleotide binding"/>
    <property type="evidence" value="ECO:0007669"/>
    <property type="project" value="TreeGrafter"/>
</dbReference>
<reference evidence="1 2" key="1">
    <citation type="submission" date="2019-06" db="EMBL/GenBank/DDBJ databases">
        <title>Genome sequence of Janthinobacterium lividum UCD_MED1.</title>
        <authorList>
            <person name="De Leon M.E."/>
            <person name="Jospin G."/>
        </authorList>
    </citation>
    <scope>NUCLEOTIDE SEQUENCE [LARGE SCALE GENOMIC DNA]</scope>
    <source>
        <strain evidence="1 2">UCD_MED1</strain>
    </source>
</reference>
<dbReference type="EMBL" id="VDGE01000002">
    <property type="protein sequence ID" value="TNC77397.1"/>
    <property type="molecule type" value="Genomic_DNA"/>
</dbReference>
<dbReference type="Pfam" id="PF13692">
    <property type="entry name" value="Glyco_trans_1_4"/>
    <property type="match status" value="1"/>
</dbReference>
<proteinExistence type="predicted"/>
<dbReference type="Gene3D" id="3.20.20.80">
    <property type="entry name" value="Glycosidases"/>
    <property type="match status" value="1"/>
</dbReference>
<dbReference type="Gene3D" id="3.40.50.2000">
    <property type="entry name" value="Glycogen Phosphorylase B"/>
    <property type="match status" value="1"/>
</dbReference>
<dbReference type="GO" id="GO:0008767">
    <property type="term" value="F:UDP-galactopyranose mutase activity"/>
    <property type="evidence" value="ECO:0007669"/>
    <property type="project" value="TreeGrafter"/>
</dbReference>
<accession>A0A5C4NXN9</accession>
<dbReference type="InterPro" id="IPR036188">
    <property type="entry name" value="FAD/NAD-bd_sf"/>
</dbReference>
<dbReference type="RefSeq" id="WP_139090228.1">
    <property type="nucleotide sequence ID" value="NZ_VDGE01000002.1"/>
</dbReference>
<dbReference type="InterPro" id="IPR017853">
    <property type="entry name" value="GH"/>
</dbReference>
<organism evidence="1 2">
    <name type="scientific">Janthinobacterium lividum</name>
    <dbReference type="NCBI Taxonomy" id="29581"/>
    <lineage>
        <taxon>Bacteria</taxon>
        <taxon>Pseudomonadati</taxon>
        <taxon>Pseudomonadota</taxon>
        <taxon>Betaproteobacteria</taxon>
        <taxon>Burkholderiales</taxon>
        <taxon>Oxalobacteraceae</taxon>
        <taxon>Janthinobacterium</taxon>
    </lineage>
</organism>
<sequence length="1278" mass="140817">MADTDGAAAPFLTYWQAGYEGADHITHGGQALDMNRATGHLDRVREDYLLLRQFGIRSVRESIGWRLAERDGQFDFSFIEERAAVAQELGLQINWTFCHYGWPPELDLFSPDFVPRFARYCRAAAQFLAPYVGRAPMYSPINEISFTSWGLSVHMFQCLNMYRPDAGEEGKRQLVRATVAGCDAIRAVSPQARFLQCDPLIHVTAPPGRTDWVAQAAAWRASQFEAWDMLCGRQAPELGGAPRYLDLIGLNYYHSNQWESGSNLRLWWHLGEPRRMPLHQLLLEVQARYQRPLLLAETSHVGSGRGTWIRDVAVEAALAVQHGAELRGVCIYPVIDRPDWDDASHWHRSGLWDVGLDGEGGERLRRILVPPYAAALRQAQRLTGQLCSTFALAGQKGTGMRTIIVFSHLRWNFVYQRPQQLLSRLAQFYRVVFVEEPVWHDGPGTLELSTPAPNVTVCQPRTAVQAPGFHDDQLAVLQPLLSQITPADDPIVWFYTPMALPLLPALHADLVVYDCMDELAAFKNAPRQLLQRETALLARAELVFAGGPSLFEAKRTRHANVHCFASSVDTVHFEQALDRHNGHPAQAEIGRPRLGYYGVIDERFEPALVAALADAHPEWQIVLVGPILKIDPASLPQRQNIHYLGQQPYQALPHFLAGWDVCLLPFARNEATRFISPTKVLEYMAAQLPIVSTSITDVAVPYGDIVAIADTPEAFVAACEAALAATPEQRAAMAASMRAIAEATSWDATVEQMRTLLDTTPPGQGARQQVPTASTAQAATPGAGADVNLLHPPGAPQAVACAIIGAGPTGLSAAYHLGADTLLLDKNAAVGGWCRSIQDRGFTFDHAGHIMFSNDDYVLEMYRTLLGANLHWQNREAWVYSKQVYTRYPFQGALYGLPPAVIKECIVGAVEARYGKALAAPGQAAAAACAVEDCCADGGTGLEQVHDAVAAPAQAQAQTAPNFEQFIHQVWGSGIARHFAIPYNKKLWTVPLAEMETSWLGGRVPLPNLEEIIEGALEPVAKPMGPNARFGYPLRGGFQALMSGFLPHLQGKLELNADVVQVLPRQHVVVLGDGRRFRYQHLLSTMPLPQLVRLIGEQAPPQVQAAARALRHISVRCVNLGVARENISEKHWIYYPEETIFHRIFLQGNASPHCNAPGGFGLTCEISYSPWKPLPLDGQALIDRCVADCIAVGLLRDDDRLLAANQVDMPYAYVVYDHARAANVALVKAWLSTQDIVLAGRYSEWEYYNSDHAFLAGKKAAELISGLAASQRKMGMVE</sequence>
<protein>
    <submittedName>
        <fullName evidence="1">Glycosyltransferase</fullName>
    </submittedName>
</protein>
<dbReference type="AlphaFoldDB" id="A0A5C4NXN9"/>
<dbReference type="PANTHER" id="PTHR21197:SF0">
    <property type="entry name" value="UDP-GALACTOPYRANOSE MUTASE"/>
    <property type="match status" value="1"/>
</dbReference>
<dbReference type="Proteomes" id="UP000305681">
    <property type="component" value="Unassembled WGS sequence"/>
</dbReference>
<evidence type="ECO:0000313" key="2">
    <source>
        <dbReference type="Proteomes" id="UP000305681"/>
    </source>
</evidence>
<dbReference type="SUPFAM" id="SSF51905">
    <property type="entry name" value="FAD/NAD(P)-binding domain"/>
    <property type="match status" value="1"/>
</dbReference>
<comment type="caution">
    <text evidence="1">The sequence shown here is derived from an EMBL/GenBank/DDBJ whole genome shotgun (WGS) entry which is preliminary data.</text>
</comment>
<dbReference type="Pfam" id="PF13450">
    <property type="entry name" value="NAD_binding_8"/>
    <property type="match status" value="1"/>
</dbReference>
<dbReference type="Gene3D" id="3.50.50.60">
    <property type="entry name" value="FAD/NAD(P)-binding domain"/>
    <property type="match status" value="1"/>
</dbReference>
<dbReference type="GO" id="GO:0016740">
    <property type="term" value="F:transferase activity"/>
    <property type="evidence" value="ECO:0007669"/>
    <property type="project" value="UniProtKB-KW"/>
</dbReference>
<dbReference type="SUPFAM" id="SSF53756">
    <property type="entry name" value="UDP-Glycosyltransferase/glycogen phosphorylase"/>
    <property type="match status" value="1"/>
</dbReference>
<name>A0A5C4NXN9_9BURK</name>
<dbReference type="PANTHER" id="PTHR21197">
    <property type="entry name" value="UDP-GALACTOPYRANOSE MUTASE"/>
    <property type="match status" value="1"/>
</dbReference>
<dbReference type="GO" id="GO:0005829">
    <property type="term" value="C:cytosol"/>
    <property type="evidence" value="ECO:0007669"/>
    <property type="project" value="TreeGrafter"/>
</dbReference>
<dbReference type="SUPFAM" id="SSF51445">
    <property type="entry name" value="(Trans)glycosidases"/>
    <property type="match status" value="1"/>
</dbReference>
<keyword evidence="1" id="KW-0808">Transferase</keyword>
<evidence type="ECO:0000313" key="1">
    <source>
        <dbReference type="EMBL" id="TNC77397.1"/>
    </source>
</evidence>
<gene>
    <name evidence="1" type="ORF">FHI69_08615</name>
</gene>